<proteinExistence type="predicted"/>
<comment type="caution">
    <text evidence="1">The sequence shown here is derived from an EMBL/GenBank/DDBJ whole genome shotgun (WGS) entry which is preliminary data.</text>
</comment>
<evidence type="ECO:0000313" key="2">
    <source>
        <dbReference type="Proteomes" id="UP000034320"/>
    </source>
</evidence>
<organism evidence="1 2">
    <name type="scientific">Candidatus Gottesmanbacteria bacterium GW2011_GWA2_42_18</name>
    <dbReference type="NCBI Taxonomy" id="1618442"/>
    <lineage>
        <taxon>Bacteria</taxon>
        <taxon>Candidatus Gottesmaniibacteriota</taxon>
    </lineage>
</organism>
<sequence length="589" mass="68425">MNNLLEAVDVIMSDRKIVIYAKEQSCNRYPLYPSKPTPGCAECGLGEIFGRKYEPDQDFATLESDYRAFEQKAEEGAVSITLLGGEMLQDIVTKTDWPNRSVLIENFGIKPEVIKSIFDYRQKIGKPIITAEKMKMWERDALIPTAMISSLGMIPHITSNFDLLRQKKGKQDRLEEIVTQLKSAGLSLFNVSWHTKPGTTLDQNRDYFESLVKAIKYCERIAKIPTNLTRVFRGFKADPDIFIWQREVSNRYITNDISPAGIRSDSAQAVFYGSNQELKPTQEEIEILEIYHLLNAMAGDQPRTKTVFQAIFEGVLSETGWRCNPDEEHFEFIDVTDNGVRSGVCSEVRGTIAELFPQDKASRMQERVKLIHELCPSCLSRCYTYFEWRKFQKDILHIWHYAQAAGKIWRQMYGREVPFRHLVMKADDYLNPDLLERILQFRFRYFAKTLEDPEVVAMLKRSGTDPFIPLRKYYQQSVNNQEIISKLQSQFSGLPPFVDETSPQSRILREVAKIKLLDPKAAPVPWKYIWILRKENPNNLSSHYKLAKSFMENKKPPEFPREGIILGMLKLYYNFFFPEFSPKYSFNYL</sequence>
<evidence type="ECO:0000313" key="1">
    <source>
        <dbReference type="EMBL" id="KKS47662.1"/>
    </source>
</evidence>
<dbReference type="AlphaFoldDB" id="A0A0G0ZG29"/>
<dbReference type="EMBL" id="LCDD01000003">
    <property type="protein sequence ID" value="KKS47662.1"/>
    <property type="molecule type" value="Genomic_DNA"/>
</dbReference>
<protein>
    <submittedName>
        <fullName evidence="1">Uncharacterized protein</fullName>
    </submittedName>
</protein>
<gene>
    <name evidence="1" type="ORF">UV09_C0003G0007</name>
</gene>
<accession>A0A0G0ZG29</accession>
<name>A0A0G0ZG29_9BACT</name>
<reference evidence="1 2" key="1">
    <citation type="journal article" date="2015" name="Nature">
        <title>rRNA introns, odd ribosomes, and small enigmatic genomes across a large radiation of phyla.</title>
        <authorList>
            <person name="Brown C.T."/>
            <person name="Hug L.A."/>
            <person name="Thomas B.C."/>
            <person name="Sharon I."/>
            <person name="Castelle C.J."/>
            <person name="Singh A."/>
            <person name="Wilkins M.J."/>
            <person name="Williams K.H."/>
            <person name="Banfield J.F."/>
        </authorList>
    </citation>
    <scope>NUCLEOTIDE SEQUENCE [LARGE SCALE GENOMIC DNA]</scope>
</reference>
<dbReference type="Proteomes" id="UP000034320">
    <property type="component" value="Unassembled WGS sequence"/>
</dbReference>